<evidence type="ECO:0000256" key="1">
    <source>
        <dbReference type="SAM" id="Phobius"/>
    </source>
</evidence>
<feature type="transmembrane region" description="Helical" evidence="1">
    <location>
        <begin position="65"/>
        <end position="85"/>
    </location>
</feature>
<feature type="transmembrane region" description="Helical" evidence="1">
    <location>
        <begin position="32"/>
        <end position="58"/>
    </location>
</feature>
<evidence type="ECO:0000313" key="2">
    <source>
        <dbReference type="EMBL" id="MFC5020588.1"/>
    </source>
</evidence>
<organism evidence="2 3">
    <name type="scientific">Streptomyces coeruleoprunus</name>
    <dbReference type="NCBI Taxonomy" id="285563"/>
    <lineage>
        <taxon>Bacteria</taxon>
        <taxon>Bacillati</taxon>
        <taxon>Actinomycetota</taxon>
        <taxon>Actinomycetes</taxon>
        <taxon>Kitasatosporales</taxon>
        <taxon>Streptomycetaceae</taxon>
        <taxon>Streptomyces</taxon>
    </lineage>
</organism>
<sequence length="134" mass="13733">MSAGRFGAGAVGVGLMGYGVWLLVGTGSARDVVLWLAGSLLAHDAVVAPLVLGVGLLVGAVPARGVVRGALVVAGAVTLVALPVLLAPRPRANPSVLPLPYERNWLVVVGVVVGCAGALVAVRWLRRRAHPRRR</sequence>
<feature type="transmembrane region" description="Helical" evidence="1">
    <location>
        <begin position="7"/>
        <end position="26"/>
    </location>
</feature>
<accession>A0ABV9X784</accession>
<dbReference type="RefSeq" id="WP_345691648.1">
    <property type="nucleotide sequence ID" value="NZ_BAABIT010000001.1"/>
</dbReference>
<evidence type="ECO:0000313" key="3">
    <source>
        <dbReference type="Proteomes" id="UP001595829"/>
    </source>
</evidence>
<evidence type="ECO:0008006" key="4">
    <source>
        <dbReference type="Google" id="ProtNLM"/>
    </source>
</evidence>
<protein>
    <recommendedName>
        <fullName evidence="4">Integral membrane protein</fullName>
    </recommendedName>
</protein>
<comment type="caution">
    <text evidence="2">The sequence shown here is derived from an EMBL/GenBank/DDBJ whole genome shotgun (WGS) entry which is preliminary data.</text>
</comment>
<dbReference type="Proteomes" id="UP001595829">
    <property type="component" value="Unassembled WGS sequence"/>
</dbReference>
<gene>
    <name evidence="2" type="ORF">ACFPM3_00260</name>
</gene>
<reference evidence="3" key="1">
    <citation type="journal article" date="2019" name="Int. J. Syst. Evol. Microbiol.">
        <title>The Global Catalogue of Microorganisms (GCM) 10K type strain sequencing project: providing services to taxonomists for standard genome sequencing and annotation.</title>
        <authorList>
            <consortium name="The Broad Institute Genomics Platform"/>
            <consortium name="The Broad Institute Genome Sequencing Center for Infectious Disease"/>
            <person name="Wu L."/>
            <person name="Ma J."/>
        </authorList>
    </citation>
    <scope>NUCLEOTIDE SEQUENCE [LARGE SCALE GENOMIC DNA]</scope>
    <source>
        <strain evidence="3">CGMCC 4.1648</strain>
    </source>
</reference>
<name>A0ABV9X784_9ACTN</name>
<keyword evidence="1" id="KW-1133">Transmembrane helix</keyword>
<keyword evidence="1" id="KW-0472">Membrane</keyword>
<keyword evidence="3" id="KW-1185">Reference proteome</keyword>
<keyword evidence="1" id="KW-0812">Transmembrane</keyword>
<dbReference type="EMBL" id="JBHSJD010000001">
    <property type="protein sequence ID" value="MFC5020588.1"/>
    <property type="molecule type" value="Genomic_DNA"/>
</dbReference>
<feature type="transmembrane region" description="Helical" evidence="1">
    <location>
        <begin position="105"/>
        <end position="125"/>
    </location>
</feature>
<proteinExistence type="predicted"/>